<feature type="transmembrane region" description="Helical" evidence="7">
    <location>
        <begin position="59"/>
        <end position="77"/>
    </location>
</feature>
<organism evidence="10 11">
    <name type="scientific">Tepidimicrobium xylanilyticum</name>
    <dbReference type="NCBI Taxonomy" id="1123352"/>
    <lineage>
        <taxon>Bacteria</taxon>
        <taxon>Bacillati</taxon>
        <taxon>Bacillota</taxon>
        <taxon>Tissierellia</taxon>
        <taxon>Tissierellales</taxon>
        <taxon>Tepidimicrobiaceae</taxon>
        <taxon>Tepidimicrobium</taxon>
    </lineage>
</organism>
<dbReference type="PANTHER" id="PTHR43394">
    <property type="entry name" value="ATP-DEPENDENT PERMEASE MDL1, MITOCHONDRIAL"/>
    <property type="match status" value="1"/>
</dbReference>
<comment type="subcellular location">
    <subcellularLocation>
        <location evidence="1">Cell membrane</location>
        <topology evidence="1">Multi-pass membrane protein</topology>
    </subcellularLocation>
</comment>
<keyword evidence="5 7" id="KW-1133">Transmembrane helix</keyword>
<proteinExistence type="predicted"/>
<keyword evidence="11" id="KW-1185">Reference proteome</keyword>
<dbReference type="SUPFAM" id="SSF90123">
    <property type="entry name" value="ABC transporter transmembrane region"/>
    <property type="match status" value="1"/>
</dbReference>
<dbReference type="CDD" id="cd03228">
    <property type="entry name" value="ABCC_MRP_Like"/>
    <property type="match status" value="1"/>
</dbReference>
<evidence type="ECO:0000256" key="4">
    <source>
        <dbReference type="ARBA" id="ARBA00022840"/>
    </source>
</evidence>
<dbReference type="InterPro" id="IPR027417">
    <property type="entry name" value="P-loop_NTPase"/>
</dbReference>
<dbReference type="PANTHER" id="PTHR43394:SF1">
    <property type="entry name" value="ATP-BINDING CASSETTE SUB-FAMILY B MEMBER 10, MITOCHONDRIAL"/>
    <property type="match status" value="1"/>
</dbReference>
<evidence type="ECO:0000313" key="10">
    <source>
        <dbReference type="EMBL" id="SDW41535.1"/>
    </source>
</evidence>
<dbReference type="AlphaFoldDB" id="A0A1H2TCW3"/>
<dbReference type="RefSeq" id="WP_093750881.1">
    <property type="nucleotide sequence ID" value="NZ_BSYN01000002.1"/>
</dbReference>
<evidence type="ECO:0000256" key="5">
    <source>
        <dbReference type="ARBA" id="ARBA00022989"/>
    </source>
</evidence>
<dbReference type="GO" id="GO:0005524">
    <property type="term" value="F:ATP binding"/>
    <property type="evidence" value="ECO:0007669"/>
    <property type="project" value="UniProtKB-KW"/>
</dbReference>
<evidence type="ECO:0000256" key="7">
    <source>
        <dbReference type="SAM" id="Phobius"/>
    </source>
</evidence>
<dbReference type="GO" id="GO:0016887">
    <property type="term" value="F:ATP hydrolysis activity"/>
    <property type="evidence" value="ECO:0007669"/>
    <property type="project" value="InterPro"/>
</dbReference>
<dbReference type="SMART" id="SM00382">
    <property type="entry name" value="AAA"/>
    <property type="match status" value="1"/>
</dbReference>
<keyword evidence="2 7" id="KW-0812">Transmembrane</keyword>
<dbReference type="PROSITE" id="PS50929">
    <property type="entry name" value="ABC_TM1F"/>
    <property type="match status" value="1"/>
</dbReference>
<dbReference type="OrthoDB" id="9806127at2"/>
<dbReference type="PROSITE" id="PS00211">
    <property type="entry name" value="ABC_TRANSPORTER_1"/>
    <property type="match status" value="1"/>
</dbReference>
<dbReference type="GO" id="GO:0015421">
    <property type="term" value="F:ABC-type oligopeptide transporter activity"/>
    <property type="evidence" value="ECO:0007669"/>
    <property type="project" value="TreeGrafter"/>
</dbReference>
<sequence>MKNLNKLRMFFSLSWEISPSYIIFLILSTLISSGQIFINVILPKYLIDELMGSKDFERLIILGSLIILSNLLFALLNNTMKRIMEVKNIYMNEMMNKAMADKIMNVEFSYLENPYYLDLKERAAFAANNQAAMERLIRDVASMLKNIVTILGLVTIMFTLSWILIILLSVVIIVSILAYRLFMNYQMNFFQEIIPVNRRYGYYVNLCYDDKLQKDIRLYDMSDMMTDKVTHYNLEINEWFSRYYKKQGKFLGLYGVLNDLQGALAYGYVGLRVITDKLGPRIGLGSFTMYVNAAINFTKATTELGNNIVNVIQLLGYLDPFMEFMSLPDEGQIGGNVVFDGDVESIEFKNVSFKYPKSDRLVLDNVSFKINKGEKISIVGLNGAGKTTLVKLICRLYRPTEGKILINGRDIFEYEHESYMKRIAAVFQDYKLFNFSIEENITGKELNEDSKKALNLIEEVGLKDRVESLPDGIKSLLGKAYDERGVELSGGEQQKIAIARALYKNSSLVILDEPTSALDPIAEAEIYENFNNLVGDKTAFYISHRMSSSVFCDKILVIDGGEVKDFDTHENLMKKEDSLYYKLYNAQAVNYQYN</sequence>
<dbReference type="InterPro" id="IPR039421">
    <property type="entry name" value="Type_1_exporter"/>
</dbReference>
<dbReference type="Proteomes" id="UP000198828">
    <property type="component" value="Unassembled WGS sequence"/>
</dbReference>
<evidence type="ECO:0000256" key="1">
    <source>
        <dbReference type="ARBA" id="ARBA00004651"/>
    </source>
</evidence>
<dbReference type="EMBL" id="FNNG01000002">
    <property type="protein sequence ID" value="SDW41535.1"/>
    <property type="molecule type" value="Genomic_DNA"/>
</dbReference>
<protein>
    <submittedName>
        <fullName evidence="10">ATP-binding cassette, subfamily C</fullName>
    </submittedName>
</protein>
<reference evidence="10 11" key="1">
    <citation type="submission" date="2016-10" db="EMBL/GenBank/DDBJ databases">
        <authorList>
            <person name="de Groot N.N."/>
        </authorList>
    </citation>
    <scope>NUCLEOTIDE SEQUENCE [LARGE SCALE GENOMIC DNA]</scope>
    <source>
        <strain evidence="10 11">DSM 23310</strain>
    </source>
</reference>
<evidence type="ECO:0000256" key="2">
    <source>
        <dbReference type="ARBA" id="ARBA00022692"/>
    </source>
</evidence>
<dbReference type="InterPro" id="IPR011527">
    <property type="entry name" value="ABC1_TM_dom"/>
</dbReference>
<feature type="domain" description="ABC transporter" evidence="8">
    <location>
        <begin position="346"/>
        <end position="585"/>
    </location>
</feature>
<name>A0A1H2TCW3_9FIRM</name>
<accession>A0A1H2TCW3</accession>
<evidence type="ECO:0000259" key="8">
    <source>
        <dbReference type="PROSITE" id="PS50893"/>
    </source>
</evidence>
<dbReference type="Pfam" id="PF00005">
    <property type="entry name" value="ABC_tran"/>
    <property type="match status" value="1"/>
</dbReference>
<keyword evidence="6 7" id="KW-0472">Membrane</keyword>
<dbReference type="Gene3D" id="1.20.1560.10">
    <property type="entry name" value="ABC transporter type 1, transmembrane domain"/>
    <property type="match status" value="1"/>
</dbReference>
<feature type="transmembrane region" description="Helical" evidence="7">
    <location>
        <begin position="147"/>
        <end position="179"/>
    </location>
</feature>
<dbReference type="SUPFAM" id="SSF52540">
    <property type="entry name" value="P-loop containing nucleoside triphosphate hydrolases"/>
    <property type="match status" value="1"/>
</dbReference>
<dbReference type="InterPro" id="IPR003439">
    <property type="entry name" value="ABC_transporter-like_ATP-bd"/>
</dbReference>
<keyword evidence="4 10" id="KW-0067">ATP-binding</keyword>
<feature type="domain" description="ABC transmembrane type-1" evidence="9">
    <location>
        <begin position="23"/>
        <end position="313"/>
    </location>
</feature>
<evidence type="ECO:0000256" key="3">
    <source>
        <dbReference type="ARBA" id="ARBA00022741"/>
    </source>
</evidence>
<dbReference type="InterPro" id="IPR003593">
    <property type="entry name" value="AAA+_ATPase"/>
</dbReference>
<evidence type="ECO:0000259" key="9">
    <source>
        <dbReference type="PROSITE" id="PS50929"/>
    </source>
</evidence>
<evidence type="ECO:0000256" key="6">
    <source>
        <dbReference type="ARBA" id="ARBA00023136"/>
    </source>
</evidence>
<gene>
    <name evidence="10" type="ORF">SAMN05660923_00679</name>
</gene>
<dbReference type="InterPro" id="IPR017871">
    <property type="entry name" value="ABC_transporter-like_CS"/>
</dbReference>
<dbReference type="Gene3D" id="3.40.50.300">
    <property type="entry name" value="P-loop containing nucleotide triphosphate hydrolases"/>
    <property type="match status" value="1"/>
</dbReference>
<evidence type="ECO:0000313" key="11">
    <source>
        <dbReference type="Proteomes" id="UP000198828"/>
    </source>
</evidence>
<dbReference type="PROSITE" id="PS50893">
    <property type="entry name" value="ABC_TRANSPORTER_2"/>
    <property type="match status" value="1"/>
</dbReference>
<feature type="transmembrane region" description="Helical" evidence="7">
    <location>
        <begin position="21"/>
        <end position="47"/>
    </location>
</feature>
<dbReference type="GO" id="GO:0005886">
    <property type="term" value="C:plasma membrane"/>
    <property type="evidence" value="ECO:0007669"/>
    <property type="project" value="UniProtKB-SubCell"/>
</dbReference>
<keyword evidence="3" id="KW-0547">Nucleotide-binding</keyword>
<dbReference type="InterPro" id="IPR036640">
    <property type="entry name" value="ABC1_TM_sf"/>
</dbReference>